<keyword evidence="5" id="KW-0677">Repeat</keyword>
<evidence type="ECO:0000256" key="1">
    <source>
        <dbReference type="ARBA" id="ARBA00004141"/>
    </source>
</evidence>
<evidence type="ECO:0000256" key="8">
    <source>
        <dbReference type="ARBA" id="ARBA00023136"/>
    </source>
</evidence>
<comment type="subcellular location">
    <subcellularLocation>
        <location evidence="1">Membrane</location>
        <topology evidence="1">Multi-pass membrane protein</topology>
    </subcellularLocation>
</comment>
<dbReference type="OrthoDB" id="448427at2759"/>
<feature type="repeat" description="Solcar" evidence="9">
    <location>
        <begin position="138"/>
        <end position="229"/>
    </location>
</feature>
<evidence type="ECO:0000313" key="11">
    <source>
        <dbReference type="EMBL" id="PNS16758.1"/>
    </source>
</evidence>
<keyword evidence="6" id="KW-0496">Mitochondrion</keyword>
<evidence type="ECO:0000313" key="12">
    <source>
        <dbReference type="Proteomes" id="UP000243797"/>
    </source>
</evidence>
<evidence type="ECO:0000256" key="10">
    <source>
        <dbReference type="RuleBase" id="RU000488"/>
    </source>
</evidence>
<keyword evidence="4 9" id="KW-0812">Transmembrane</keyword>
<evidence type="ECO:0000256" key="6">
    <source>
        <dbReference type="ARBA" id="ARBA00022792"/>
    </source>
</evidence>
<accession>A0A2K1QNQ3</accession>
<keyword evidence="7" id="KW-1133">Transmembrane helix</keyword>
<comment type="caution">
    <text evidence="11">The sequence shown here is derived from an EMBL/GenBank/DDBJ whole genome shotgun (WGS) entry which is preliminary data.</text>
</comment>
<evidence type="ECO:0000256" key="5">
    <source>
        <dbReference type="ARBA" id="ARBA00022737"/>
    </source>
</evidence>
<dbReference type="AlphaFoldDB" id="A0A2K1QNQ3"/>
<dbReference type="PROSITE" id="PS50920">
    <property type="entry name" value="SOLCAR"/>
    <property type="match status" value="2"/>
</dbReference>
<dbReference type="InterPro" id="IPR050391">
    <property type="entry name" value="Mito_Metabolite_Transporter"/>
</dbReference>
<dbReference type="InterPro" id="IPR018108">
    <property type="entry name" value="MCP_transmembrane"/>
</dbReference>
<evidence type="ECO:0000256" key="4">
    <source>
        <dbReference type="ARBA" id="ARBA00022692"/>
    </source>
</evidence>
<dbReference type="InterPro" id="IPR023395">
    <property type="entry name" value="MCP_dom_sf"/>
</dbReference>
<keyword evidence="12" id="KW-1185">Reference proteome</keyword>
<evidence type="ECO:0008006" key="13">
    <source>
        <dbReference type="Google" id="ProtNLM"/>
    </source>
</evidence>
<name>A0A2K1QNQ3_9PEZI</name>
<organism evidence="11 12">
    <name type="scientific">Sphaceloma murrayae</name>
    <dbReference type="NCBI Taxonomy" id="2082308"/>
    <lineage>
        <taxon>Eukaryota</taxon>
        <taxon>Fungi</taxon>
        <taxon>Dikarya</taxon>
        <taxon>Ascomycota</taxon>
        <taxon>Pezizomycotina</taxon>
        <taxon>Dothideomycetes</taxon>
        <taxon>Dothideomycetidae</taxon>
        <taxon>Myriangiales</taxon>
        <taxon>Elsinoaceae</taxon>
        <taxon>Sphaceloma</taxon>
    </lineage>
</organism>
<sequence length="331" mass="36426">MSDPTNKIMMPPPIGALASAAPVPPPPIVHSLLVEHHPLAVEKDKSIHSEHGVIHYPFYYGGLASAVTSCCTQPLGVDPNKRRYKYGYDENLSDSLAGGTHSWSLERTSLARTLTYSTVRFAMYEKLKENSTTTTHTPSGLALAGMAASAGFTGSVAGNFADVVCLRMQNDMSLPPEQRRNYRNVWHGLSTMIRHEGWGSIWTGVWVGAGRAAIATATQLAGYDVFKRELMARTSLTDSVPTHITASCLAGFLSTFICSPFDVFKARWMTMKGTTHPMLLVLARTFRNEGVGWMFKGLTPALISRAPSTIITFVTFEQLKRAYRRVHDLEE</sequence>
<evidence type="ECO:0000256" key="9">
    <source>
        <dbReference type="PROSITE-ProRule" id="PRU00282"/>
    </source>
</evidence>
<dbReference type="SUPFAM" id="SSF103506">
    <property type="entry name" value="Mitochondrial carrier"/>
    <property type="match status" value="1"/>
</dbReference>
<gene>
    <name evidence="11" type="ORF">CAC42_4722</name>
</gene>
<feature type="repeat" description="Solcar" evidence="9">
    <location>
        <begin position="238"/>
        <end position="322"/>
    </location>
</feature>
<evidence type="ECO:0000256" key="3">
    <source>
        <dbReference type="ARBA" id="ARBA00022448"/>
    </source>
</evidence>
<evidence type="ECO:0000256" key="7">
    <source>
        <dbReference type="ARBA" id="ARBA00022989"/>
    </source>
</evidence>
<reference evidence="11 12" key="1">
    <citation type="submission" date="2017-06" db="EMBL/GenBank/DDBJ databases">
        <title>Draft genome sequence of a variant of Elsinoe murrayae.</title>
        <authorList>
            <person name="Cheng Q."/>
        </authorList>
    </citation>
    <scope>NUCLEOTIDE SEQUENCE [LARGE SCALE GENOMIC DNA]</scope>
    <source>
        <strain evidence="11 12">CQ-2017a</strain>
    </source>
</reference>
<dbReference type="EMBL" id="NKHZ01000055">
    <property type="protein sequence ID" value="PNS16758.1"/>
    <property type="molecule type" value="Genomic_DNA"/>
</dbReference>
<keyword evidence="8 9" id="KW-0472">Membrane</keyword>
<proteinExistence type="inferred from homology"/>
<dbReference type="InParanoid" id="A0A2K1QNQ3"/>
<protein>
    <recommendedName>
        <fullName evidence="13">Mitochondrial dicarboxylate transporter</fullName>
    </recommendedName>
</protein>
<keyword evidence="3 10" id="KW-0813">Transport</keyword>
<evidence type="ECO:0000256" key="2">
    <source>
        <dbReference type="ARBA" id="ARBA00006375"/>
    </source>
</evidence>
<dbReference type="PANTHER" id="PTHR45618">
    <property type="entry name" value="MITOCHONDRIAL DICARBOXYLATE CARRIER-RELATED"/>
    <property type="match status" value="1"/>
</dbReference>
<dbReference type="Pfam" id="PF00153">
    <property type="entry name" value="Mito_carr"/>
    <property type="match status" value="2"/>
</dbReference>
<dbReference type="Gene3D" id="1.50.40.10">
    <property type="entry name" value="Mitochondrial carrier domain"/>
    <property type="match status" value="1"/>
</dbReference>
<comment type="similarity">
    <text evidence="2 10">Belongs to the mitochondrial carrier (TC 2.A.29) family.</text>
</comment>
<keyword evidence="6" id="KW-0999">Mitochondrion inner membrane</keyword>
<dbReference type="Proteomes" id="UP000243797">
    <property type="component" value="Unassembled WGS sequence"/>
</dbReference>
<dbReference type="GO" id="GO:0016020">
    <property type="term" value="C:membrane"/>
    <property type="evidence" value="ECO:0007669"/>
    <property type="project" value="UniProtKB-SubCell"/>
</dbReference>